<proteinExistence type="predicted"/>
<reference evidence="1 2" key="1">
    <citation type="submission" date="2023-07" db="EMBL/GenBank/DDBJ databases">
        <title>Sequencing the genomes of 1000 actinobacteria strains.</title>
        <authorList>
            <person name="Klenk H.-P."/>
        </authorList>
    </citation>
    <scope>NUCLEOTIDE SEQUENCE [LARGE SCALE GENOMIC DNA]</scope>
    <source>
        <strain evidence="1 2">DSM 43749</strain>
    </source>
</reference>
<keyword evidence="2" id="KW-1185">Reference proteome</keyword>
<evidence type="ECO:0000313" key="1">
    <source>
        <dbReference type="EMBL" id="MDR6592841.1"/>
    </source>
</evidence>
<sequence>MTTGNRAAETRELIPATAERLFAECGVFAVSNRQGGEEAGQGDNFAVGYHVGTKADLVRAIVRRHTGPMERTRERMPAEVEHSHEPRDWVTCPVRPYTAHLAELGDPTWFARFSAQVMTDPGLRQTTVDEALATEPMRRIVDGLDRCLPAVPLPVHLERGATARNLVTHTPAEREAAPAGGAPTPKPGWDAVATSLIDAIVGLLLAPVTPTGA</sequence>
<dbReference type="EMBL" id="JAVDSG010000001">
    <property type="protein sequence ID" value="MDR6592841.1"/>
    <property type="molecule type" value="Genomic_DNA"/>
</dbReference>
<organism evidence="1 2">
    <name type="scientific">Saccharothrix longispora</name>
    <dbReference type="NCBI Taxonomy" id="33920"/>
    <lineage>
        <taxon>Bacteria</taxon>
        <taxon>Bacillati</taxon>
        <taxon>Actinomycetota</taxon>
        <taxon>Actinomycetes</taxon>
        <taxon>Pseudonocardiales</taxon>
        <taxon>Pseudonocardiaceae</taxon>
        <taxon>Saccharothrix</taxon>
    </lineage>
</organism>
<dbReference type="Proteomes" id="UP001268819">
    <property type="component" value="Unassembled WGS sequence"/>
</dbReference>
<name>A0ABU1PQH4_9PSEU</name>
<dbReference type="InterPro" id="IPR009057">
    <property type="entry name" value="Homeodomain-like_sf"/>
</dbReference>
<gene>
    <name evidence="1" type="ORF">J2S66_001225</name>
</gene>
<evidence type="ECO:0000313" key="2">
    <source>
        <dbReference type="Proteomes" id="UP001268819"/>
    </source>
</evidence>
<protein>
    <submittedName>
        <fullName evidence="1">AcrR family transcriptional regulator</fullName>
    </submittedName>
</protein>
<comment type="caution">
    <text evidence="1">The sequence shown here is derived from an EMBL/GenBank/DDBJ whole genome shotgun (WGS) entry which is preliminary data.</text>
</comment>
<accession>A0ABU1PQH4</accession>
<dbReference type="SUPFAM" id="SSF46689">
    <property type="entry name" value="Homeodomain-like"/>
    <property type="match status" value="1"/>
</dbReference>
<dbReference type="Gene3D" id="1.10.357.10">
    <property type="entry name" value="Tetracycline Repressor, domain 2"/>
    <property type="match status" value="1"/>
</dbReference>